<dbReference type="PRINTS" id="PR00111">
    <property type="entry name" value="ABHYDROLASE"/>
</dbReference>
<dbReference type="PANTHER" id="PTHR43689:SF8">
    <property type="entry name" value="ALPHA_BETA-HYDROLASES SUPERFAMILY PROTEIN"/>
    <property type="match status" value="1"/>
</dbReference>
<dbReference type="RefSeq" id="WP_307204407.1">
    <property type="nucleotide sequence ID" value="NZ_JAUTAN010000001.1"/>
</dbReference>
<gene>
    <name evidence="2" type="ORF">QE405_003882</name>
</gene>
<dbReference type="Gene3D" id="3.40.50.1820">
    <property type="entry name" value="alpha/beta hydrolase"/>
    <property type="match status" value="1"/>
</dbReference>
<dbReference type="InterPro" id="IPR029058">
    <property type="entry name" value="AB_hydrolase_fold"/>
</dbReference>
<dbReference type="Proteomes" id="UP001239215">
    <property type="component" value="Unassembled WGS sequence"/>
</dbReference>
<evidence type="ECO:0000313" key="3">
    <source>
        <dbReference type="Proteomes" id="UP001239215"/>
    </source>
</evidence>
<sequence>MVHSPLVHTRRGSGETVVLIHGIGHRRQAWGPVFDRLSERYDVIAVDLAGFGESEPIPRGVPYTMDVACQHLAEQFAEWGLDRPHVVGNSLGGAIALELASRHLVSSVTALSPAGFFGRFDRFQALGILSLMRLTSQLPDRALRAAARPALGRRLIGMALYAHPERHDAASTYGDALALKHCSGFAAVAREGVHYAFRGAVGVPTTVAWGTKDRILPYRQSARARQRLPHADHVPLRGAGHVPMADCPDEIVALVDATVGRARKVAAA</sequence>
<dbReference type="PANTHER" id="PTHR43689">
    <property type="entry name" value="HYDROLASE"/>
    <property type="match status" value="1"/>
</dbReference>
<evidence type="ECO:0000259" key="1">
    <source>
        <dbReference type="Pfam" id="PF00561"/>
    </source>
</evidence>
<reference evidence="2" key="1">
    <citation type="submission" date="2023-07" db="EMBL/GenBank/DDBJ databases">
        <title>Functional and genomic diversity of the sorghum phyllosphere microbiome.</title>
        <authorList>
            <person name="Shade A."/>
        </authorList>
    </citation>
    <scope>NUCLEOTIDE SEQUENCE</scope>
    <source>
        <strain evidence="2">SORGH_AS_1067</strain>
    </source>
</reference>
<proteinExistence type="predicted"/>
<dbReference type="EMBL" id="JAUTAN010000001">
    <property type="protein sequence ID" value="MDQ1106598.1"/>
    <property type="molecule type" value="Genomic_DNA"/>
</dbReference>
<accession>A0AAJ1X2F6</accession>
<name>A0AAJ1X2F6_9ACTN</name>
<dbReference type="Pfam" id="PF00561">
    <property type="entry name" value="Abhydrolase_1"/>
    <property type="match status" value="1"/>
</dbReference>
<protein>
    <submittedName>
        <fullName evidence="2">Pimeloyl-ACP methyl ester carboxylesterase</fullName>
    </submittedName>
</protein>
<feature type="domain" description="AB hydrolase-1" evidence="1">
    <location>
        <begin position="16"/>
        <end position="243"/>
    </location>
</feature>
<dbReference type="AlphaFoldDB" id="A0AAJ1X2F6"/>
<comment type="caution">
    <text evidence="2">The sequence shown here is derived from an EMBL/GenBank/DDBJ whole genome shotgun (WGS) entry which is preliminary data.</text>
</comment>
<dbReference type="GO" id="GO:0003824">
    <property type="term" value="F:catalytic activity"/>
    <property type="evidence" value="ECO:0007669"/>
    <property type="project" value="UniProtKB-ARBA"/>
</dbReference>
<dbReference type="InterPro" id="IPR000073">
    <property type="entry name" value="AB_hydrolase_1"/>
</dbReference>
<dbReference type="SUPFAM" id="SSF53474">
    <property type="entry name" value="alpha/beta-Hydrolases"/>
    <property type="match status" value="1"/>
</dbReference>
<evidence type="ECO:0000313" key="2">
    <source>
        <dbReference type="EMBL" id="MDQ1106598.1"/>
    </source>
</evidence>
<organism evidence="2 3">
    <name type="scientific">Nocardioides zeae</name>
    <dbReference type="NCBI Taxonomy" id="1457234"/>
    <lineage>
        <taxon>Bacteria</taxon>
        <taxon>Bacillati</taxon>
        <taxon>Actinomycetota</taxon>
        <taxon>Actinomycetes</taxon>
        <taxon>Propionibacteriales</taxon>
        <taxon>Nocardioidaceae</taxon>
        <taxon>Nocardioides</taxon>
    </lineage>
</organism>